<keyword evidence="3" id="KW-1185">Reference proteome</keyword>
<dbReference type="InterPro" id="IPR039422">
    <property type="entry name" value="MarR/SlyA-like"/>
</dbReference>
<evidence type="ECO:0000313" key="2">
    <source>
        <dbReference type="EMBL" id="RNI23894.1"/>
    </source>
</evidence>
<organism evidence="2 3">
    <name type="scientific">Flexivirga caeni</name>
    <dbReference type="NCBI Taxonomy" id="2294115"/>
    <lineage>
        <taxon>Bacteria</taxon>
        <taxon>Bacillati</taxon>
        <taxon>Actinomycetota</taxon>
        <taxon>Actinomycetes</taxon>
        <taxon>Micrococcales</taxon>
        <taxon>Dermacoccaceae</taxon>
        <taxon>Flexivirga</taxon>
    </lineage>
</organism>
<dbReference type="InterPro" id="IPR000835">
    <property type="entry name" value="HTH_MarR-typ"/>
</dbReference>
<dbReference type="PANTHER" id="PTHR33164">
    <property type="entry name" value="TRANSCRIPTIONAL REGULATOR, MARR FAMILY"/>
    <property type="match status" value="1"/>
</dbReference>
<proteinExistence type="predicted"/>
<dbReference type="Proteomes" id="UP000271678">
    <property type="component" value="Unassembled WGS sequence"/>
</dbReference>
<dbReference type="PRINTS" id="PR00598">
    <property type="entry name" value="HTHMARR"/>
</dbReference>
<protein>
    <submittedName>
        <fullName evidence="2">MarR family transcriptional regulator</fullName>
    </submittedName>
</protein>
<dbReference type="PROSITE" id="PS50995">
    <property type="entry name" value="HTH_MARR_2"/>
    <property type="match status" value="1"/>
</dbReference>
<dbReference type="GO" id="GO:0006950">
    <property type="term" value="P:response to stress"/>
    <property type="evidence" value="ECO:0007669"/>
    <property type="project" value="TreeGrafter"/>
</dbReference>
<evidence type="ECO:0000259" key="1">
    <source>
        <dbReference type="PROSITE" id="PS50995"/>
    </source>
</evidence>
<dbReference type="SUPFAM" id="SSF46785">
    <property type="entry name" value="Winged helix' DNA-binding domain"/>
    <property type="match status" value="1"/>
</dbReference>
<sequence>MTSKPTNQKAEVSSALLDVPAFALSRLGRLAHATVHDAFAGGGLSSRTYFVLRCLHEDGQMSQRELADRVSMDRSDLVKLLDQLENVGHLRRGPDPRDRRRHLLSITPRGVTIVEQGRRLLDQANEEVFASLNPNERATLHHLVRRALHALA</sequence>
<feature type="domain" description="HTH marR-type" evidence="1">
    <location>
        <begin position="17"/>
        <end position="149"/>
    </location>
</feature>
<comment type="caution">
    <text evidence="2">The sequence shown here is derived from an EMBL/GenBank/DDBJ whole genome shotgun (WGS) entry which is preliminary data.</text>
</comment>
<dbReference type="Gene3D" id="1.10.10.10">
    <property type="entry name" value="Winged helix-like DNA-binding domain superfamily/Winged helix DNA-binding domain"/>
    <property type="match status" value="1"/>
</dbReference>
<dbReference type="AlphaFoldDB" id="A0A3M9MEI2"/>
<dbReference type="SMART" id="SM00347">
    <property type="entry name" value="HTH_MARR"/>
    <property type="match status" value="1"/>
</dbReference>
<accession>A0A3M9MEI2</accession>
<dbReference type="PANTHER" id="PTHR33164:SF43">
    <property type="entry name" value="HTH-TYPE TRANSCRIPTIONAL REPRESSOR YETL"/>
    <property type="match status" value="1"/>
</dbReference>
<gene>
    <name evidence="2" type="ORF">EFY87_06395</name>
</gene>
<dbReference type="RefSeq" id="WP_123270633.1">
    <property type="nucleotide sequence ID" value="NZ_RJJQ01000004.1"/>
</dbReference>
<dbReference type="InterPro" id="IPR036390">
    <property type="entry name" value="WH_DNA-bd_sf"/>
</dbReference>
<dbReference type="Pfam" id="PF01047">
    <property type="entry name" value="MarR"/>
    <property type="match status" value="1"/>
</dbReference>
<name>A0A3M9MEI2_9MICO</name>
<dbReference type="InterPro" id="IPR036388">
    <property type="entry name" value="WH-like_DNA-bd_sf"/>
</dbReference>
<dbReference type="EMBL" id="RJJQ01000004">
    <property type="protein sequence ID" value="RNI23894.1"/>
    <property type="molecule type" value="Genomic_DNA"/>
</dbReference>
<evidence type="ECO:0000313" key="3">
    <source>
        <dbReference type="Proteomes" id="UP000271678"/>
    </source>
</evidence>
<reference evidence="2 3" key="1">
    <citation type="submission" date="2018-11" db="EMBL/GenBank/DDBJ databases">
        <title>Draft genome of Simplicispira Flexivirga sp. BO-16.</title>
        <authorList>
            <person name="Im W.T."/>
        </authorList>
    </citation>
    <scope>NUCLEOTIDE SEQUENCE [LARGE SCALE GENOMIC DNA]</scope>
    <source>
        <strain evidence="2 3">BO-16</strain>
    </source>
</reference>
<dbReference type="OrthoDB" id="3174724at2"/>
<dbReference type="GO" id="GO:0003700">
    <property type="term" value="F:DNA-binding transcription factor activity"/>
    <property type="evidence" value="ECO:0007669"/>
    <property type="project" value="InterPro"/>
</dbReference>